<comment type="similarity">
    <text evidence="2">Belongs to the DODA-type extradiol aromatic ring-opening dioxygenase family.</text>
</comment>
<evidence type="ECO:0000259" key="6">
    <source>
        <dbReference type="Pfam" id="PF02900"/>
    </source>
</evidence>
<keyword evidence="7" id="KW-0223">Dioxygenase</keyword>
<gene>
    <name evidence="7" type="ORF">J0X12_10120</name>
</gene>
<proteinExistence type="inferred from homology"/>
<reference evidence="7 8" key="1">
    <citation type="submission" date="2021-03" db="EMBL/GenBank/DDBJ databases">
        <title>Sneathiella sp. CAU 1612 isolated from Kang Won-do.</title>
        <authorList>
            <person name="Kim W."/>
        </authorList>
    </citation>
    <scope>NUCLEOTIDE SEQUENCE [LARGE SCALE GENOMIC DNA]</scope>
    <source>
        <strain evidence="7 8">CAU 1612</strain>
    </source>
</reference>
<feature type="domain" description="Extradiol ring-cleavage dioxygenase class III enzyme subunit B" evidence="6">
    <location>
        <begin position="7"/>
        <end position="252"/>
    </location>
</feature>
<dbReference type="PIRSF" id="PIRSF006157">
    <property type="entry name" value="Doxgns_DODA"/>
    <property type="match status" value="1"/>
</dbReference>
<organism evidence="7 8">
    <name type="scientific">Sneathiella sedimenti</name>
    <dbReference type="NCBI Taxonomy" id="2816034"/>
    <lineage>
        <taxon>Bacteria</taxon>
        <taxon>Pseudomonadati</taxon>
        <taxon>Pseudomonadota</taxon>
        <taxon>Alphaproteobacteria</taxon>
        <taxon>Sneathiellales</taxon>
        <taxon>Sneathiellaceae</taxon>
        <taxon>Sneathiella</taxon>
    </lineage>
</organism>
<evidence type="ECO:0000256" key="3">
    <source>
        <dbReference type="ARBA" id="ARBA00022723"/>
    </source>
</evidence>
<keyword evidence="8" id="KW-1185">Reference proteome</keyword>
<dbReference type="SUPFAM" id="SSF53213">
    <property type="entry name" value="LigB-like"/>
    <property type="match status" value="1"/>
</dbReference>
<evidence type="ECO:0000313" key="8">
    <source>
        <dbReference type="Proteomes" id="UP000664761"/>
    </source>
</evidence>
<dbReference type="InterPro" id="IPR004183">
    <property type="entry name" value="Xdiol_dOase_suB"/>
</dbReference>
<sequence length="268" mass="29101">MAEQVYYIPHGGGPLPIMGDDSHKGIIDLMRGMEDEVEGSRAIILVTAHWEGQVVLLSGAAKPPLLFDYYNFPPETYRYNYPASGAPALAQEASALLSAASIDNQIDTERGFDHGTFVPMMLIRPSADIPILQMSLLASLHPNAHIKIGLALSPLVKQGVTIIGSGLSFHNLGAMLGGQMPNRSEDELFDAWLNDTLVGPGFSNAERTTNLVNWSKGPGARFCHPREEHLLPLHVCFGAASGANLEGKNIYRDKLLGFHVSGFRWSVN</sequence>
<dbReference type="Proteomes" id="UP000664761">
    <property type="component" value="Unassembled WGS sequence"/>
</dbReference>
<keyword evidence="5" id="KW-0560">Oxidoreductase</keyword>
<evidence type="ECO:0000256" key="5">
    <source>
        <dbReference type="ARBA" id="ARBA00023002"/>
    </source>
</evidence>
<dbReference type="PANTHER" id="PTHR30096:SF0">
    <property type="entry name" value="4,5-DOPA DIOXYGENASE EXTRADIOL-LIKE PROTEIN"/>
    <property type="match status" value="1"/>
</dbReference>
<evidence type="ECO:0000313" key="7">
    <source>
        <dbReference type="EMBL" id="MBO0333973.1"/>
    </source>
</evidence>
<keyword evidence="3" id="KW-0479">Metal-binding</keyword>
<protein>
    <submittedName>
        <fullName evidence="7">Dioxygenase</fullName>
    </submittedName>
</protein>
<comment type="cofactor">
    <cofactor evidence="1">
        <name>Zn(2+)</name>
        <dbReference type="ChEBI" id="CHEBI:29105"/>
    </cofactor>
</comment>
<evidence type="ECO:0000256" key="1">
    <source>
        <dbReference type="ARBA" id="ARBA00001947"/>
    </source>
</evidence>
<dbReference type="PANTHER" id="PTHR30096">
    <property type="entry name" value="4,5-DOPA DIOXYGENASE EXTRADIOL-LIKE PROTEIN"/>
    <property type="match status" value="1"/>
</dbReference>
<dbReference type="GO" id="GO:0051213">
    <property type="term" value="F:dioxygenase activity"/>
    <property type="evidence" value="ECO:0007669"/>
    <property type="project" value="UniProtKB-KW"/>
</dbReference>
<evidence type="ECO:0000256" key="2">
    <source>
        <dbReference type="ARBA" id="ARBA00007581"/>
    </source>
</evidence>
<keyword evidence="4" id="KW-0862">Zinc</keyword>
<dbReference type="EMBL" id="JAFLNC010000003">
    <property type="protein sequence ID" value="MBO0333973.1"/>
    <property type="molecule type" value="Genomic_DNA"/>
</dbReference>
<name>A0ABS3F666_9PROT</name>
<dbReference type="Pfam" id="PF02900">
    <property type="entry name" value="LigB"/>
    <property type="match status" value="1"/>
</dbReference>
<accession>A0ABS3F666</accession>
<dbReference type="InterPro" id="IPR014436">
    <property type="entry name" value="Extradiol_dOase_DODA"/>
</dbReference>
<dbReference type="RefSeq" id="WP_207045158.1">
    <property type="nucleotide sequence ID" value="NZ_JAFLNC010000003.1"/>
</dbReference>
<dbReference type="Gene3D" id="3.40.830.10">
    <property type="entry name" value="LigB-like"/>
    <property type="match status" value="1"/>
</dbReference>
<dbReference type="CDD" id="cd07363">
    <property type="entry name" value="45_DOPA_Dioxygenase"/>
    <property type="match status" value="1"/>
</dbReference>
<comment type="caution">
    <text evidence="7">The sequence shown here is derived from an EMBL/GenBank/DDBJ whole genome shotgun (WGS) entry which is preliminary data.</text>
</comment>
<evidence type="ECO:0000256" key="4">
    <source>
        <dbReference type="ARBA" id="ARBA00022833"/>
    </source>
</evidence>